<reference evidence="2" key="1">
    <citation type="journal article" date="2020" name="Stud. Mycol.">
        <title>101 Dothideomycetes genomes: a test case for predicting lifestyles and emergence of pathogens.</title>
        <authorList>
            <person name="Haridas S."/>
            <person name="Albert R."/>
            <person name="Binder M."/>
            <person name="Bloem J."/>
            <person name="Labutti K."/>
            <person name="Salamov A."/>
            <person name="Andreopoulos B."/>
            <person name="Baker S."/>
            <person name="Barry K."/>
            <person name="Bills G."/>
            <person name="Bluhm B."/>
            <person name="Cannon C."/>
            <person name="Castanera R."/>
            <person name="Culley D."/>
            <person name="Daum C."/>
            <person name="Ezra D."/>
            <person name="Gonzalez J."/>
            <person name="Henrissat B."/>
            <person name="Kuo A."/>
            <person name="Liang C."/>
            <person name="Lipzen A."/>
            <person name="Lutzoni F."/>
            <person name="Magnuson J."/>
            <person name="Mondo S."/>
            <person name="Nolan M."/>
            <person name="Ohm R."/>
            <person name="Pangilinan J."/>
            <person name="Park H.-J."/>
            <person name="Ramirez L."/>
            <person name="Alfaro M."/>
            <person name="Sun H."/>
            <person name="Tritt A."/>
            <person name="Yoshinaga Y."/>
            <person name="Zwiers L.-H."/>
            <person name="Turgeon B."/>
            <person name="Goodwin S."/>
            <person name="Spatafora J."/>
            <person name="Crous P."/>
            <person name="Grigoriev I."/>
        </authorList>
    </citation>
    <scope>NUCLEOTIDE SEQUENCE</scope>
    <source>
        <strain evidence="2">CBS 122368</strain>
    </source>
</reference>
<dbReference type="Proteomes" id="UP000800094">
    <property type="component" value="Unassembled WGS sequence"/>
</dbReference>
<evidence type="ECO:0000256" key="1">
    <source>
        <dbReference type="SAM" id="MobiDB-lite"/>
    </source>
</evidence>
<feature type="region of interest" description="Disordered" evidence="1">
    <location>
        <begin position="48"/>
        <end position="93"/>
    </location>
</feature>
<accession>A0A6A6I5F9</accession>
<sequence>MSLVLCDSASHVPDVFVSHGRHPHSEGQAYDPDGEERKLEWMNSMVSTGVTEKSHERDGTDSVPYRHTSRLQKKLDEVPVQPGMTGRPHSQHAKSCTWPFNICGPQAVGEAHHDSTLFGKQEAMLTEPPAREEKERGEAPGLGRLRQVDRFKT</sequence>
<evidence type="ECO:0000313" key="2">
    <source>
        <dbReference type="EMBL" id="KAF2245192.1"/>
    </source>
</evidence>
<dbReference type="GeneID" id="54580414"/>
<keyword evidence="3" id="KW-1185">Reference proteome</keyword>
<dbReference type="EMBL" id="ML987201">
    <property type="protein sequence ID" value="KAF2245192.1"/>
    <property type="molecule type" value="Genomic_DNA"/>
</dbReference>
<dbReference type="AlphaFoldDB" id="A0A6A6I5F9"/>
<evidence type="ECO:0000313" key="3">
    <source>
        <dbReference type="Proteomes" id="UP000800094"/>
    </source>
</evidence>
<name>A0A6A6I5F9_9PLEO</name>
<feature type="region of interest" description="Disordered" evidence="1">
    <location>
        <begin position="125"/>
        <end position="153"/>
    </location>
</feature>
<gene>
    <name evidence="2" type="ORF">BU26DRAFT_508504</name>
</gene>
<feature type="compositionally biased region" description="Basic and acidic residues" evidence="1">
    <location>
        <begin position="129"/>
        <end position="138"/>
    </location>
</feature>
<organism evidence="2 3">
    <name type="scientific">Trematosphaeria pertusa</name>
    <dbReference type="NCBI Taxonomy" id="390896"/>
    <lineage>
        <taxon>Eukaryota</taxon>
        <taxon>Fungi</taxon>
        <taxon>Dikarya</taxon>
        <taxon>Ascomycota</taxon>
        <taxon>Pezizomycotina</taxon>
        <taxon>Dothideomycetes</taxon>
        <taxon>Pleosporomycetidae</taxon>
        <taxon>Pleosporales</taxon>
        <taxon>Massarineae</taxon>
        <taxon>Trematosphaeriaceae</taxon>
        <taxon>Trematosphaeria</taxon>
    </lineage>
</organism>
<dbReference type="RefSeq" id="XP_033680196.1">
    <property type="nucleotide sequence ID" value="XM_033827084.1"/>
</dbReference>
<protein>
    <submittedName>
        <fullName evidence="2">Uncharacterized protein</fullName>
    </submittedName>
</protein>
<proteinExistence type="predicted"/>